<dbReference type="Pfam" id="PF09844">
    <property type="entry name" value="DUF2071"/>
    <property type="match status" value="1"/>
</dbReference>
<sequence length="228" mass="26339">MKFLSAQWKHLLLANYNVQASVLEPFVPKGTQIDAFEGRVYVSLVAFMFEETRLVGIPIPFHRRFEEVNLRFYVSPKNNPSIRAVTFIKELVPKRIIPLIANNFFHENYAALPMDHCNEPNQHWYSWQNASHNRFSANIDSELALPPAGSLGEFITEHYWGYSQGPRRTLQYEVRHPQWRCCQIDDFEIDVDFAATYGDAFAFLNTQPPTNVQYAEGSPVSVSFPSYL</sequence>
<evidence type="ECO:0000313" key="2">
    <source>
        <dbReference type="Proteomes" id="UP000319557"/>
    </source>
</evidence>
<dbReference type="RefSeq" id="WP_145341753.1">
    <property type="nucleotide sequence ID" value="NZ_CP036261.1"/>
</dbReference>
<protein>
    <recommendedName>
        <fullName evidence="3">DUF2071 domain-containing protein</fullName>
    </recommendedName>
</protein>
<accession>A0A517LU72</accession>
<reference evidence="1 2" key="1">
    <citation type="submission" date="2019-02" db="EMBL/GenBank/DDBJ databases">
        <title>Deep-cultivation of Planctomycetes and their phenomic and genomic characterization uncovers novel biology.</title>
        <authorList>
            <person name="Wiegand S."/>
            <person name="Jogler M."/>
            <person name="Boedeker C."/>
            <person name="Pinto D."/>
            <person name="Vollmers J."/>
            <person name="Rivas-Marin E."/>
            <person name="Kohn T."/>
            <person name="Peeters S.H."/>
            <person name="Heuer A."/>
            <person name="Rast P."/>
            <person name="Oberbeckmann S."/>
            <person name="Bunk B."/>
            <person name="Jeske O."/>
            <person name="Meyerdierks A."/>
            <person name="Storesund J.E."/>
            <person name="Kallscheuer N."/>
            <person name="Luecker S."/>
            <person name="Lage O.M."/>
            <person name="Pohl T."/>
            <person name="Merkel B.J."/>
            <person name="Hornburger P."/>
            <person name="Mueller R.-W."/>
            <person name="Bruemmer F."/>
            <person name="Labrenz M."/>
            <person name="Spormann A.M."/>
            <person name="Op den Camp H."/>
            <person name="Overmann J."/>
            <person name="Amann R."/>
            <person name="Jetten M.S.M."/>
            <person name="Mascher T."/>
            <person name="Medema M.H."/>
            <person name="Devos D.P."/>
            <person name="Kaster A.-K."/>
            <person name="Ovreas L."/>
            <person name="Rohde M."/>
            <person name="Galperin M.Y."/>
            <person name="Jogler C."/>
        </authorList>
    </citation>
    <scope>NUCLEOTIDE SEQUENCE [LARGE SCALE GENOMIC DNA]</scope>
    <source>
        <strain evidence="1 2">EC9</strain>
    </source>
</reference>
<dbReference type="Proteomes" id="UP000319557">
    <property type="component" value="Chromosome"/>
</dbReference>
<gene>
    <name evidence="1" type="ORF">EC9_03080</name>
</gene>
<dbReference type="PANTHER" id="PTHR39186">
    <property type="entry name" value="DUF2071 FAMILY PROTEIN"/>
    <property type="match status" value="1"/>
</dbReference>
<dbReference type="KEGG" id="ruv:EC9_03080"/>
<evidence type="ECO:0000313" key="1">
    <source>
        <dbReference type="EMBL" id="QDS86149.1"/>
    </source>
</evidence>
<dbReference type="AlphaFoldDB" id="A0A517LU72"/>
<evidence type="ECO:0008006" key="3">
    <source>
        <dbReference type="Google" id="ProtNLM"/>
    </source>
</evidence>
<name>A0A517LU72_9BACT</name>
<dbReference type="OrthoDB" id="150993at2"/>
<dbReference type="InterPro" id="IPR018644">
    <property type="entry name" value="DUF2071"/>
</dbReference>
<organism evidence="1 2">
    <name type="scientific">Rosistilla ulvae</name>
    <dbReference type="NCBI Taxonomy" id="1930277"/>
    <lineage>
        <taxon>Bacteria</taxon>
        <taxon>Pseudomonadati</taxon>
        <taxon>Planctomycetota</taxon>
        <taxon>Planctomycetia</taxon>
        <taxon>Pirellulales</taxon>
        <taxon>Pirellulaceae</taxon>
        <taxon>Rosistilla</taxon>
    </lineage>
</organism>
<dbReference type="EMBL" id="CP036261">
    <property type="protein sequence ID" value="QDS86149.1"/>
    <property type="molecule type" value="Genomic_DNA"/>
</dbReference>
<keyword evidence="2" id="KW-1185">Reference proteome</keyword>
<proteinExistence type="predicted"/>
<dbReference type="PANTHER" id="PTHR39186:SF1">
    <property type="entry name" value="DUF2071 DOMAIN-CONTAINING PROTEIN"/>
    <property type="match status" value="1"/>
</dbReference>